<gene>
    <name evidence="1" type="ORF">H5410_051289</name>
</gene>
<accession>A0A9J5X0A7</accession>
<evidence type="ECO:0000313" key="1">
    <source>
        <dbReference type="EMBL" id="KAG5580662.1"/>
    </source>
</evidence>
<protein>
    <submittedName>
        <fullName evidence="1">Uncharacterized protein</fullName>
    </submittedName>
</protein>
<name>A0A9J5X0A7_SOLCO</name>
<dbReference type="Proteomes" id="UP000824120">
    <property type="component" value="Chromosome 10"/>
</dbReference>
<comment type="caution">
    <text evidence="1">The sequence shown here is derived from an EMBL/GenBank/DDBJ whole genome shotgun (WGS) entry which is preliminary data.</text>
</comment>
<dbReference type="EMBL" id="JACXVP010000010">
    <property type="protein sequence ID" value="KAG5580662.1"/>
    <property type="molecule type" value="Genomic_DNA"/>
</dbReference>
<sequence length="96" mass="10916">MGSIIFWAASKFSQNGCKNIFLDCKTTILCRKDTTDAVSAIWYTGLLVDLVLSQQASWMIRRIVAAQAIWRIFHQPLKAGKGIIRQIYLQLLEVTK</sequence>
<organism evidence="1 2">
    <name type="scientific">Solanum commersonii</name>
    <name type="common">Commerson's wild potato</name>
    <name type="synonym">Commerson's nightshade</name>
    <dbReference type="NCBI Taxonomy" id="4109"/>
    <lineage>
        <taxon>Eukaryota</taxon>
        <taxon>Viridiplantae</taxon>
        <taxon>Streptophyta</taxon>
        <taxon>Embryophyta</taxon>
        <taxon>Tracheophyta</taxon>
        <taxon>Spermatophyta</taxon>
        <taxon>Magnoliopsida</taxon>
        <taxon>eudicotyledons</taxon>
        <taxon>Gunneridae</taxon>
        <taxon>Pentapetalae</taxon>
        <taxon>asterids</taxon>
        <taxon>lamiids</taxon>
        <taxon>Solanales</taxon>
        <taxon>Solanaceae</taxon>
        <taxon>Solanoideae</taxon>
        <taxon>Solaneae</taxon>
        <taxon>Solanum</taxon>
    </lineage>
</organism>
<keyword evidence="2" id="KW-1185">Reference proteome</keyword>
<dbReference type="AlphaFoldDB" id="A0A9J5X0A7"/>
<proteinExistence type="predicted"/>
<evidence type="ECO:0000313" key="2">
    <source>
        <dbReference type="Proteomes" id="UP000824120"/>
    </source>
</evidence>
<reference evidence="1 2" key="1">
    <citation type="submission" date="2020-09" db="EMBL/GenBank/DDBJ databases">
        <title>De no assembly of potato wild relative species, Solanum commersonii.</title>
        <authorList>
            <person name="Cho K."/>
        </authorList>
    </citation>
    <scope>NUCLEOTIDE SEQUENCE [LARGE SCALE GENOMIC DNA]</scope>
    <source>
        <strain evidence="1">LZ3.2</strain>
        <tissue evidence="1">Leaf</tissue>
    </source>
</reference>